<accession>A0A1L7I2G5</accession>
<evidence type="ECO:0000256" key="2">
    <source>
        <dbReference type="SAM" id="SignalP"/>
    </source>
</evidence>
<dbReference type="InterPro" id="IPR000782">
    <property type="entry name" value="FAS1_domain"/>
</dbReference>
<evidence type="ECO:0000259" key="3">
    <source>
        <dbReference type="PROSITE" id="PS50213"/>
    </source>
</evidence>
<dbReference type="AlphaFoldDB" id="A0A1L7I2G5"/>
<name>A0A1L7I2G5_9FLAO</name>
<evidence type="ECO:0000256" key="1">
    <source>
        <dbReference type="SAM" id="Coils"/>
    </source>
</evidence>
<dbReference type="PANTHER" id="PTHR10900">
    <property type="entry name" value="PERIOSTIN-RELATED"/>
    <property type="match status" value="1"/>
</dbReference>
<dbReference type="SUPFAM" id="SSF82153">
    <property type="entry name" value="FAS1 domain"/>
    <property type="match status" value="1"/>
</dbReference>
<sequence>MKKKILLMVFAFGALTFVACNDANKKEDSAETEQMEAERQAQMQAEKEKMEFESNSIAAKAADTDSLSSLNDALQSAEMNELLTVSEGPYTVFAPDNAAFSKVDKATLDTLMKPENREKFAGLLEYHVVEDKITAEDLAKKIDGDDGEYTIATLNGGELKATKEGDNIVLTDEMGNKATIVKTDIEASNGIIHIIDAVVMPKSEDTEI</sequence>
<reference evidence="4 5" key="1">
    <citation type="submission" date="2016-07" db="EMBL/GenBank/DDBJ databases">
        <title>Multi-omics approach to identify versatile polysaccharide utilization systems of a marine flavobacterium Gramella flava.</title>
        <authorList>
            <person name="Tang K."/>
        </authorList>
    </citation>
    <scope>NUCLEOTIDE SEQUENCE [LARGE SCALE GENOMIC DNA]</scope>
    <source>
        <strain evidence="4 5">JLT2011</strain>
    </source>
</reference>
<dbReference type="OrthoDB" id="9800666at2"/>
<feature type="chain" id="PRO_5012747115" evidence="2">
    <location>
        <begin position="20"/>
        <end position="208"/>
    </location>
</feature>
<dbReference type="InterPro" id="IPR050904">
    <property type="entry name" value="Adhesion/Biosynth-related"/>
</dbReference>
<keyword evidence="2" id="KW-0732">Signal</keyword>
<proteinExistence type="predicted"/>
<organism evidence="4 5">
    <name type="scientific">Christiangramia flava JLT2011</name>
    <dbReference type="NCBI Taxonomy" id="1229726"/>
    <lineage>
        <taxon>Bacteria</taxon>
        <taxon>Pseudomonadati</taxon>
        <taxon>Bacteroidota</taxon>
        <taxon>Flavobacteriia</taxon>
        <taxon>Flavobacteriales</taxon>
        <taxon>Flavobacteriaceae</taxon>
        <taxon>Christiangramia</taxon>
    </lineage>
</organism>
<dbReference type="PANTHER" id="PTHR10900:SF77">
    <property type="entry name" value="FI19380P1"/>
    <property type="match status" value="1"/>
</dbReference>
<protein>
    <submittedName>
        <fullName evidence="4">Secreted and surface protein containing fasciclin-like repeats</fullName>
    </submittedName>
</protein>
<dbReference type="STRING" id="1229726.GRFL_0670"/>
<feature type="signal peptide" evidence="2">
    <location>
        <begin position="1"/>
        <end position="19"/>
    </location>
</feature>
<dbReference type="SMART" id="SM00554">
    <property type="entry name" value="FAS1"/>
    <property type="match status" value="1"/>
</dbReference>
<gene>
    <name evidence="4" type="ORF">GRFL_0670</name>
</gene>
<dbReference type="EMBL" id="CP016359">
    <property type="protein sequence ID" value="APU67394.1"/>
    <property type="molecule type" value="Genomic_DNA"/>
</dbReference>
<dbReference type="KEGG" id="gfl:GRFL_0670"/>
<feature type="domain" description="FAS1" evidence="3">
    <location>
        <begin position="54"/>
        <end position="199"/>
    </location>
</feature>
<dbReference type="PROSITE" id="PS51257">
    <property type="entry name" value="PROKAR_LIPOPROTEIN"/>
    <property type="match status" value="1"/>
</dbReference>
<feature type="coiled-coil region" evidence="1">
    <location>
        <begin position="20"/>
        <end position="55"/>
    </location>
</feature>
<dbReference type="FunFam" id="2.30.180.10:FF:000005">
    <property type="entry name" value="Stabilin 2"/>
    <property type="match status" value="1"/>
</dbReference>
<dbReference type="Gene3D" id="2.30.180.10">
    <property type="entry name" value="FAS1 domain"/>
    <property type="match status" value="1"/>
</dbReference>
<dbReference type="RefSeq" id="WP_083643271.1">
    <property type="nucleotide sequence ID" value="NZ_AMRU01000003.1"/>
</dbReference>
<evidence type="ECO:0000313" key="4">
    <source>
        <dbReference type="EMBL" id="APU67394.1"/>
    </source>
</evidence>
<dbReference type="Proteomes" id="UP000186230">
    <property type="component" value="Chromosome"/>
</dbReference>
<dbReference type="InterPro" id="IPR036378">
    <property type="entry name" value="FAS1_dom_sf"/>
</dbReference>
<dbReference type="PROSITE" id="PS50213">
    <property type="entry name" value="FAS1"/>
    <property type="match status" value="1"/>
</dbReference>
<evidence type="ECO:0000313" key="5">
    <source>
        <dbReference type="Proteomes" id="UP000186230"/>
    </source>
</evidence>
<dbReference type="Pfam" id="PF02469">
    <property type="entry name" value="Fasciclin"/>
    <property type="match status" value="1"/>
</dbReference>
<keyword evidence="1" id="KW-0175">Coiled coil</keyword>
<keyword evidence="5" id="KW-1185">Reference proteome</keyword>